<evidence type="ECO:0000259" key="7">
    <source>
        <dbReference type="Pfam" id="PF08281"/>
    </source>
</evidence>
<keyword evidence="4" id="KW-0238">DNA-binding</keyword>
<dbReference type="GO" id="GO:0016987">
    <property type="term" value="F:sigma factor activity"/>
    <property type="evidence" value="ECO:0007669"/>
    <property type="project" value="UniProtKB-KW"/>
</dbReference>
<organism evidence="8 9">
    <name type="scientific">Rhodocytophaga rosea</name>
    <dbReference type="NCBI Taxonomy" id="2704465"/>
    <lineage>
        <taxon>Bacteria</taxon>
        <taxon>Pseudomonadati</taxon>
        <taxon>Bacteroidota</taxon>
        <taxon>Cytophagia</taxon>
        <taxon>Cytophagales</taxon>
        <taxon>Rhodocytophagaceae</taxon>
        <taxon>Rhodocytophaga</taxon>
    </lineage>
</organism>
<keyword evidence="2" id="KW-0805">Transcription regulation</keyword>
<dbReference type="Proteomes" id="UP000480178">
    <property type="component" value="Chromosome"/>
</dbReference>
<evidence type="ECO:0000259" key="6">
    <source>
        <dbReference type="Pfam" id="PF04542"/>
    </source>
</evidence>
<dbReference type="InterPro" id="IPR013324">
    <property type="entry name" value="RNA_pol_sigma_r3/r4-like"/>
</dbReference>
<sequence length="169" mass="19756">MHLDEFKSKVFPLKNKLFRFARWFLHTNEDAEDMVQEVFVKLWTSRDNWQKYTSLEAVAMQMTKNMCLNKMKATKASMIDIGGQNLPDPLVAPDKELEMSHTVDLLLHIINLLPPQQRLVIQLREVEELELEEIAQIAGLTLNNVRATLSIARRRVREMYLNYERNEGG</sequence>
<keyword evidence="5" id="KW-0804">Transcription</keyword>
<gene>
    <name evidence="8" type="ORF">GXP67_06010</name>
</gene>
<evidence type="ECO:0000256" key="3">
    <source>
        <dbReference type="ARBA" id="ARBA00023082"/>
    </source>
</evidence>
<dbReference type="RefSeq" id="WP_162442307.1">
    <property type="nucleotide sequence ID" value="NZ_CP048222.1"/>
</dbReference>
<dbReference type="InterPro" id="IPR039425">
    <property type="entry name" value="RNA_pol_sigma-70-like"/>
</dbReference>
<evidence type="ECO:0000256" key="5">
    <source>
        <dbReference type="ARBA" id="ARBA00023163"/>
    </source>
</evidence>
<name>A0A6C0GEP2_9BACT</name>
<reference evidence="8 9" key="1">
    <citation type="submission" date="2020-01" db="EMBL/GenBank/DDBJ databases">
        <authorList>
            <person name="Kim M.K."/>
        </authorList>
    </citation>
    <scope>NUCLEOTIDE SEQUENCE [LARGE SCALE GENOMIC DNA]</scope>
    <source>
        <strain evidence="8 9">172606-1</strain>
    </source>
</reference>
<dbReference type="PANTHER" id="PTHR43133:SF8">
    <property type="entry name" value="RNA POLYMERASE SIGMA FACTOR HI_1459-RELATED"/>
    <property type="match status" value="1"/>
</dbReference>
<protein>
    <submittedName>
        <fullName evidence="8">Sigma-70 family RNA polymerase sigma factor</fullName>
    </submittedName>
</protein>
<evidence type="ECO:0000256" key="2">
    <source>
        <dbReference type="ARBA" id="ARBA00023015"/>
    </source>
</evidence>
<evidence type="ECO:0000256" key="4">
    <source>
        <dbReference type="ARBA" id="ARBA00023125"/>
    </source>
</evidence>
<dbReference type="SUPFAM" id="SSF88659">
    <property type="entry name" value="Sigma3 and sigma4 domains of RNA polymerase sigma factors"/>
    <property type="match status" value="1"/>
</dbReference>
<dbReference type="KEGG" id="rhoz:GXP67_06010"/>
<dbReference type="SUPFAM" id="SSF88946">
    <property type="entry name" value="Sigma2 domain of RNA polymerase sigma factors"/>
    <property type="match status" value="1"/>
</dbReference>
<dbReference type="InterPro" id="IPR036388">
    <property type="entry name" value="WH-like_DNA-bd_sf"/>
</dbReference>
<dbReference type="Pfam" id="PF08281">
    <property type="entry name" value="Sigma70_r4_2"/>
    <property type="match status" value="1"/>
</dbReference>
<dbReference type="GO" id="GO:0003677">
    <property type="term" value="F:DNA binding"/>
    <property type="evidence" value="ECO:0007669"/>
    <property type="project" value="UniProtKB-KW"/>
</dbReference>
<proteinExistence type="inferred from homology"/>
<dbReference type="InterPro" id="IPR013325">
    <property type="entry name" value="RNA_pol_sigma_r2"/>
</dbReference>
<evidence type="ECO:0000313" key="9">
    <source>
        <dbReference type="Proteomes" id="UP000480178"/>
    </source>
</evidence>
<comment type="similarity">
    <text evidence="1">Belongs to the sigma-70 factor family. ECF subfamily.</text>
</comment>
<dbReference type="InterPro" id="IPR013249">
    <property type="entry name" value="RNA_pol_sigma70_r4_t2"/>
</dbReference>
<feature type="domain" description="RNA polymerase sigma factor 70 region 4 type 2" evidence="7">
    <location>
        <begin position="105"/>
        <end position="155"/>
    </location>
</feature>
<dbReference type="GO" id="GO:0006352">
    <property type="term" value="P:DNA-templated transcription initiation"/>
    <property type="evidence" value="ECO:0007669"/>
    <property type="project" value="InterPro"/>
</dbReference>
<evidence type="ECO:0000313" key="8">
    <source>
        <dbReference type="EMBL" id="QHT66243.1"/>
    </source>
</evidence>
<keyword evidence="9" id="KW-1185">Reference proteome</keyword>
<accession>A0A6C0GEP2</accession>
<dbReference type="InterPro" id="IPR014284">
    <property type="entry name" value="RNA_pol_sigma-70_dom"/>
</dbReference>
<dbReference type="Gene3D" id="1.10.10.10">
    <property type="entry name" value="Winged helix-like DNA-binding domain superfamily/Winged helix DNA-binding domain"/>
    <property type="match status" value="1"/>
</dbReference>
<dbReference type="AlphaFoldDB" id="A0A6C0GEP2"/>
<dbReference type="Pfam" id="PF04542">
    <property type="entry name" value="Sigma70_r2"/>
    <property type="match status" value="1"/>
</dbReference>
<dbReference type="EMBL" id="CP048222">
    <property type="protein sequence ID" value="QHT66243.1"/>
    <property type="molecule type" value="Genomic_DNA"/>
</dbReference>
<dbReference type="NCBIfam" id="TIGR02937">
    <property type="entry name" value="sigma70-ECF"/>
    <property type="match status" value="1"/>
</dbReference>
<dbReference type="InterPro" id="IPR007627">
    <property type="entry name" value="RNA_pol_sigma70_r2"/>
</dbReference>
<keyword evidence="3" id="KW-0731">Sigma factor</keyword>
<dbReference type="Gene3D" id="1.10.1740.10">
    <property type="match status" value="1"/>
</dbReference>
<dbReference type="PANTHER" id="PTHR43133">
    <property type="entry name" value="RNA POLYMERASE ECF-TYPE SIGMA FACTO"/>
    <property type="match status" value="1"/>
</dbReference>
<feature type="domain" description="RNA polymerase sigma-70 region 2" evidence="6">
    <location>
        <begin position="14"/>
        <end position="73"/>
    </location>
</feature>
<evidence type="ECO:0000256" key="1">
    <source>
        <dbReference type="ARBA" id="ARBA00010641"/>
    </source>
</evidence>